<dbReference type="InterPro" id="IPR003092">
    <property type="entry name" value="2pore_dom_K_chnl_TASK"/>
</dbReference>
<dbReference type="InterPro" id="IPR003280">
    <property type="entry name" value="2pore_dom_K_chnl"/>
</dbReference>
<feature type="transmembrane region" description="Helical" evidence="17">
    <location>
        <begin position="91"/>
        <end position="110"/>
    </location>
</feature>
<evidence type="ECO:0000313" key="19">
    <source>
        <dbReference type="EMBL" id="CAD5121554.1"/>
    </source>
</evidence>
<keyword evidence="20" id="KW-1185">Reference proteome</keyword>
<feature type="domain" description="Potassium channel" evidence="18">
    <location>
        <begin position="179"/>
        <end position="257"/>
    </location>
</feature>
<reference evidence="19 20" key="1">
    <citation type="submission" date="2020-08" db="EMBL/GenBank/DDBJ databases">
        <authorList>
            <person name="Hejnol A."/>
        </authorList>
    </citation>
    <scope>NUCLEOTIDE SEQUENCE [LARGE SCALE GENOMIC DNA]</scope>
</reference>
<dbReference type="SUPFAM" id="SSF81324">
    <property type="entry name" value="Voltage-gated potassium channels"/>
    <property type="match status" value="2"/>
</dbReference>
<organism evidence="19 20">
    <name type="scientific">Dimorphilus gyrociliatus</name>
    <dbReference type="NCBI Taxonomy" id="2664684"/>
    <lineage>
        <taxon>Eukaryota</taxon>
        <taxon>Metazoa</taxon>
        <taxon>Spiralia</taxon>
        <taxon>Lophotrochozoa</taxon>
        <taxon>Annelida</taxon>
        <taxon>Polychaeta</taxon>
        <taxon>Polychaeta incertae sedis</taxon>
        <taxon>Dinophilidae</taxon>
        <taxon>Dimorphilus</taxon>
    </lineage>
</organism>
<proteinExistence type="inferred from homology"/>
<keyword evidence="9 13" id="KW-0406">Ion transport</keyword>
<feature type="domain" description="Potassium channel" evidence="18">
    <location>
        <begin position="86"/>
        <end position="143"/>
    </location>
</feature>
<evidence type="ECO:0000259" key="18">
    <source>
        <dbReference type="Pfam" id="PF07885"/>
    </source>
</evidence>
<dbReference type="InterPro" id="IPR013099">
    <property type="entry name" value="K_chnl_dom"/>
</dbReference>
<dbReference type="EMBL" id="CAJFCJ010000014">
    <property type="protein sequence ID" value="CAD5121554.1"/>
    <property type="molecule type" value="Genomic_DNA"/>
</dbReference>
<feature type="transmembrane region" description="Helical" evidence="17">
    <location>
        <begin position="232"/>
        <end position="256"/>
    </location>
</feature>
<dbReference type="PANTHER" id="PTHR11003:SF249">
    <property type="entry name" value="TWO PORE POTASSIUM CHANNEL PROTEIN SUP-9"/>
    <property type="match status" value="1"/>
</dbReference>
<evidence type="ECO:0000256" key="17">
    <source>
        <dbReference type="SAM" id="Phobius"/>
    </source>
</evidence>
<dbReference type="PRINTS" id="PR01586">
    <property type="entry name" value="TWIKCHANNEL"/>
</dbReference>
<evidence type="ECO:0000256" key="8">
    <source>
        <dbReference type="ARBA" id="ARBA00022989"/>
    </source>
</evidence>
<comment type="caution">
    <text evidence="19">The sequence shown here is derived from an EMBL/GenBank/DDBJ whole genome shotgun (WGS) entry which is preliminary data.</text>
</comment>
<keyword evidence="5 15" id="KW-0812">Transmembrane</keyword>
<feature type="glycosylation site" description="N-linked (GlcNAc...) asparagine" evidence="14">
    <location>
        <position position="82"/>
    </location>
</feature>
<evidence type="ECO:0000256" key="4">
    <source>
        <dbReference type="ARBA" id="ARBA00022538"/>
    </source>
</evidence>
<keyword evidence="7 13" id="KW-0630">Potassium</keyword>
<dbReference type="GO" id="GO:0005886">
    <property type="term" value="C:plasma membrane"/>
    <property type="evidence" value="ECO:0007669"/>
    <property type="project" value="TreeGrafter"/>
</dbReference>
<gene>
    <name evidence="19" type="ORF">DGYR_LOCUS9496</name>
</gene>
<dbReference type="GO" id="GO:0015271">
    <property type="term" value="F:outward rectifier potassium channel activity"/>
    <property type="evidence" value="ECO:0007669"/>
    <property type="project" value="TreeGrafter"/>
</dbReference>
<evidence type="ECO:0000313" key="20">
    <source>
        <dbReference type="Proteomes" id="UP000549394"/>
    </source>
</evidence>
<dbReference type="PANTHER" id="PTHR11003">
    <property type="entry name" value="POTASSIUM CHANNEL, SUBFAMILY K"/>
    <property type="match status" value="1"/>
</dbReference>
<comment type="similarity">
    <text evidence="2 15">Belongs to the two pore domain potassium channel (TC 1.A.1.8) family.</text>
</comment>
<dbReference type="Gene3D" id="1.10.287.70">
    <property type="match status" value="1"/>
</dbReference>
<dbReference type="PIRSF" id="PIRSF038061">
    <property type="entry name" value="K_channel_subfamily_K_type"/>
    <property type="match status" value="1"/>
</dbReference>
<evidence type="ECO:0000256" key="15">
    <source>
        <dbReference type="RuleBase" id="RU003857"/>
    </source>
</evidence>
<comment type="subcellular location">
    <subcellularLocation>
        <location evidence="1">Membrane</location>
        <topology evidence="1">Multi-pass membrane protein</topology>
    </subcellularLocation>
</comment>
<evidence type="ECO:0000256" key="10">
    <source>
        <dbReference type="ARBA" id="ARBA00023136"/>
    </source>
</evidence>
<evidence type="ECO:0000256" key="5">
    <source>
        <dbReference type="ARBA" id="ARBA00022692"/>
    </source>
</evidence>
<evidence type="ECO:0000256" key="2">
    <source>
        <dbReference type="ARBA" id="ARBA00006666"/>
    </source>
</evidence>
<dbReference type="GO" id="GO:0022841">
    <property type="term" value="F:potassium ion leak channel activity"/>
    <property type="evidence" value="ECO:0007669"/>
    <property type="project" value="TreeGrafter"/>
</dbReference>
<keyword evidence="8 17" id="KW-1133">Transmembrane helix</keyword>
<dbReference type="OrthoDB" id="297496at2759"/>
<evidence type="ECO:0000256" key="13">
    <source>
        <dbReference type="PIRNR" id="PIRNR038061"/>
    </source>
</evidence>
<dbReference type="Pfam" id="PF07885">
    <property type="entry name" value="Ion_trans_2"/>
    <property type="match status" value="2"/>
</dbReference>
<protein>
    <submittedName>
        <fullName evidence="19">DgyrCDS10053</fullName>
    </submittedName>
</protein>
<keyword evidence="4 13" id="KW-0633">Potassium transport</keyword>
<evidence type="ECO:0000256" key="3">
    <source>
        <dbReference type="ARBA" id="ARBA00022448"/>
    </source>
</evidence>
<evidence type="ECO:0000256" key="7">
    <source>
        <dbReference type="ARBA" id="ARBA00022958"/>
    </source>
</evidence>
<name>A0A7I8W077_9ANNE</name>
<dbReference type="AlphaFoldDB" id="A0A7I8W077"/>
<dbReference type="PRINTS" id="PR01333">
    <property type="entry name" value="2POREKCHANEL"/>
</dbReference>
<evidence type="ECO:0000256" key="11">
    <source>
        <dbReference type="ARBA" id="ARBA00023180"/>
    </source>
</evidence>
<feature type="transmembrane region" description="Helical" evidence="17">
    <location>
        <begin position="122"/>
        <end position="145"/>
    </location>
</feature>
<sequence length="310" mass="34878">MLRRSTSRILILGAFYALYLVIGASVFCAIEGPDENKRKQELKDIRKTFLEGHTSCITDGELEAFIEKIVEAQNRGVSAIKNVTSESNWSFGQSLFFAGTILTTIGYGHVTPLSEGGKVFCVVYALIGIPLTLILFTAIVERLMLLTNAILSLLEKKLSHILTYLQVRLLHLAIIFTFLLVFIFITPAVIFTCIEKRWNFLDSFYYCFISMTTIGLGDYIPGDDVNQQNRALYKILTTVYLFIGLTIMMLTLATIYEIPELNIGSHFYLKSDAEHETEKQTLRKPTNNYNAAETEQSTFGGAKDNEALTE</sequence>
<dbReference type="Proteomes" id="UP000549394">
    <property type="component" value="Unassembled WGS sequence"/>
</dbReference>
<keyword evidence="12 15" id="KW-0407">Ion channel</keyword>
<keyword evidence="6 13" id="KW-0631">Potassium channel</keyword>
<keyword evidence="10 13" id="KW-0472">Membrane</keyword>
<evidence type="ECO:0000256" key="12">
    <source>
        <dbReference type="ARBA" id="ARBA00023303"/>
    </source>
</evidence>
<feature type="transmembrane region" description="Helical" evidence="17">
    <location>
        <begin position="165"/>
        <end position="191"/>
    </location>
</feature>
<evidence type="ECO:0000256" key="16">
    <source>
        <dbReference type="SAM" id="MobiDB-lite"/>
    </source>
</evidence>
<keyword evidence="11" id="KW-0325">Glycoprotein</keyword>
<feature type="compositionally biased region" description="Polar residues" evidence="16">
    <location>
        <begin position="283"/>
        <end position="299"/>
    </location>
</feature>
<evidence type="ECO:0000256" key="14">
    <source>
        <dbReference type="PIRSR" id="PIRSR038061-1"/>
    </source>
</evidence>
<evidence type="ECO:0000256" key="9">
    <source>
        <dbReference type="ARBA" id="ARBA00023065"/>
    </source>
</evidence>
<feature type="transmembrane region" description="Helical" evidence="17">
    <location>
        <begin position="203"/>
        <end position="220"/>
    </location>
</feature>
<evidence type="ECO:0000256" key="6">
    <source>
        <dbReference type="ARBA" id="ARBA00022826"/>
    </source>
</evidence>
<keyword evidence="3 13" id="KW-0813">Transport</keyword>
<accession>A0A7I8W077</accession>
<dbReference type="InterPro" id="IPR005408">
    <property type="entry name" value="2pore_dom_K_chnl_TWIK"/>
</dbReference>
<dbReference type="GO" id="GO:0030322">
    <property type="term" value="P:stabilization of membrane potential"/>
    <property type="evidence" value="ECO:0007669"/>
    <property type="project" value="TreeGrafter"/>
</dbReference>
<feature type="region of interest" description="Disordered" evidence="16">
    <location>
        <begin position="278"/>
        <end position="310"/>
    </location>
</feature>
<evidence type="ECO:0000256" key="1">
    <source>
        <dbReference type="ARBA" id="ARBA00004141"/>
    </source>
</evidence>